<dbReference type="InterPro" id="IPR011050">
    <property type="entry name" value="Pectin_lyase_fold/virulence"/>
</dbReference>
<gene>
    <name evidence="3" type="ORF">C9I28_23685</name>
</gene>
<feature type="domain" description="Rhamnogalacturonase A/B/Epimerase-like pectate lyase" evidence="2">
    <location>
        <begin position="50"/>
        <end position="272"/>
    </location>
</feature>
<keyword evidence="4" id="KW-1185">Reference proteome</keyword>
<dbReference type="EMBL" id="CP028324">
    <property type="protein sequence ID" value="AVR98306.1"/>
    <property type="molecule type" value="Genomic_DNA"/>
</dbReference>
<accession>A0A2R4CFC1</accession>
<dbReference type="AlphaFoldDB" id="A0A2R4CFC1"/>
<organism evidence="3 4">
    <name type="scientific">Pseudoduganella armeniaca</name>
    <dbReference type="NCBI Taxonomy" id="2072590"/>
    <lineage>
        <taxon>Bacteria</taxon>
        <taxon>Pseudomonadati</taxon>
        <taxon>Pseudomonadota</taxon>
        <taxon>Betaproteobacteria</taxon>
        <taxon>Burkholderiales</taxon>
        <taxon>Oxalobacteraceae</taxon>
        <taxon>Telluria group</taxon>
        <taxon>Pseudoduganella</taxon>
    </lineage>
</organism>
<dbReference type="SUPFAM" id="SSF51126">
    <property type="entry name" value="Pectin lyase-like"/>
    <property type="match status" value="1"/>
</dbReference>
<dbReference type="InterPro" id="IPR012334">
    <property type="entry name" value="Pectin_lyas_fold"/>
</dbReference>
<dbReference type="InterPro" id="IPR024535">
    <property type="entry name" value="RHGA/B-epi-like_pectate_lyase"/>
</dbReference>
<dbReference type="Proteomes" id="UP000240505">
    <property type="component" value="Chromosome"/>
</dbReference>
<protein>
    <recommendedName>
        <fullName evidence="2">Rhamnogalacturonase A/B/Epimerase-like pectate lyase domain-containing protein</fullName>
    </recommendedName>
</protein>
<evidence type="ECO:0000256" key="1">
    <source>
        <dbReference type="SAM" id="SignalP"/>
    </source>
</evidence>
<keyword evidence="1" id="KW-0732">Signal</keyword>
<reference evidence="3 4" key="1">
    <citation type="submission" date="2018-03" db="EMBL/GenBank/DDBJ databases">
        <title>Massilia armeniaca sp. nov., isolated from desert soil.</title>
        <authorList>
            <person name="Huang H."/>
            <person name="Ren M."/>
        </authorList>
    </citation>
    <scope>NUCLEOTIDE SEQUENCE [LARGE SCALE GENOMIC DNA]</scope>
    <source>
        <strain evidence="3 4">ZMN-3</strain>
    </source>
</reference>
<dbReference type="Gene3D" id="2.160.20.10">
    <property type="entry name" value="Single-stranded right-handed beta-helix, Pectin lyase-like"/>
    <property type="match status" value="2"/>
</dbReference>
<evidence type="ECO:0000259" key="2">
    <source>
        <dbReference type="Pfam" id="PF12708"/>
    </source>
</evidence>
<name>A0A2R4CFC1_9BURK</name>
<evidence type="ECO:0000313" key="4">
    <source>
        <dbReference type="Proteomes" id="UP000240505"/>
    </source>
</evidence>
<dbReference type="Pfam" id="PF12708">
    <property type="entry name" value="Pect-lyase_RHGA_epim"/>
    <property type="match status" value="1"/>
</dbReference>
<feature type="signal peptide" evidence="1">
    <location>
        <begin position="1"/>
        <end position="41"/>
    </location>
</feature>
<evidence type="ECO:0000313" key="3">
    <source>
        <dbReference type="EMBL" id="AVR98306.1"/>
    </source>
</evidence>
<dbReference type="KEGG" id="masz:C9I28_23685"/>
<feature type="chain" id="PRO_5015318439" description="Rhamnogalacturonase A/B/Epimerase-like pectate lyase domain-containing protein" evidence="1">
    <location>
        <begin position="42"/>
        <end position="439"/>
    </location>
</feature>
<sequence>MAAAVPCHRYTTNSPAGYEMKKTVAAAVAATLLLIAGTAAAQGANKGNAVNISNYGVKCDGVTNDTAAINAALTQLSGLKIQFPAGVCLYNGGGILNPATVLEGAGRHGTVIRALSPAASYLFDVYGQGAGIRGFRFEAAVTQTGGSYVWLRGQESFIEEFHMTGDYNGILMTGSVTRIRHGRFQDGAPGAIRIRAEGGDNSQMIDDVLMGAQQPQVSTAGIRVRNSAALIISNTSVIQQGIGLLVDPYTSTNSNPTVTTDAGAVFSLWVHHCFFDNSLNNGIAVVPTGTGSVQRIRFDNVWAGSSGKDGVLVANFGSGSVSGVHFSSPHLVDNKGSGITTGGTVEDIAIDGGEIAQNQYGVYLNPGANGVRITNATIGKGAGMTGNRSVGVVISSGVDYVTLANNDVRGNGSAIANGASGSHQLFRSNFGGIPTVEAP</sequence>
<proteinExistence type="predicted"/>